<feature type="domain" description="Histidine kinase" evidence="8">
    <location>
        <begin position="575"/>
        <end position="851"/>
    </location>
</feature>
<dbReference type="Gene3D" id="1.10.287.130">
    <property type="match status" value="1"/>
</dbReference>
<protein>
    <recommendedName>
        <fullName evidence="2">histidine kinase</fullName>
        <ecNumber evidence="2">2.7.13.3</ecNumber>
    </recommendedName>
</protein>
<dbReference type="EMBL" id="LT853693">
    <property type="protein sequence ID" value="SMQ47728.1"/>
    <property type="molecule type" value="Genomic_DNA"/>
</dbReference>
<gene>
    <name evidence="10" type="ORF">ZT3D7_G2876</name>
</gene>
<evidence type="ECO:0000313" key="11">
    <source>
        <dbReference type="Proteomes" id="UP000215127"/>
    </source>
</evidence>
<feature type="region of interest" description="Disordered" evidence="7">
    <location>
        <begin position="455"/>
        <end position="495"/>
    </location>
</feature>
<evidence type="ECO:0000256" key="5">
    <source>
        <dbReference type="ARBA" id="ARBA00022777"/>
    </source>
</evidence>
<dbReference type="SMART" id="SM00388">
    <property type="entry name" value="HisKA"/>
    <property type="match status" value="1"/>
</dbReference>
<organism evidence="10 11">
    <name type="scientific">Zymoseptoria tritici (strain ST99CH_3D7)</name>
    <dbReference type="NCBI Taxonomy" id="1276538"/>
    <lineage>
        <taxon>Eukaryota</taxon>
        <taxon>Fungi</taxon>
        <taxon>Dikarya</taxon>
        <taxon>Ascomycota</taxon>
        <taxon>Pezizomycotina</taxon>
        <taxon>Dothideomycetes</taxon>
        <taxon>Dothideomycetidae</taxon>
        <taxon>Mycosphaerellales</taxon>
        <taxon>Mycosphaerellaceae</taxon>
        <taxon>Zymoseptoria</taxon>
    </lineage>
</organism>
<dbReference type="GO" id="GO:0009927">
    <property type="term" value="F:histidine phosphotransfer kinase activity"/>
    <property type="evidence" value="ECO:0007669"/>
    <property type="project" value="TreeGrafter"/>
</dbReference>
<dbReference type="CDD" id="cd17546">
    <property type="entry name" value="REC_hyHK_CKI1_RcsC-like"/>
    <property type="match status" value="1"/>
</dbReference>
<feature type="region of interest" description="Disordered" evidence="7">
    <location>
        <begin position="232"/>
        <end position="274"/>
    </location>
</feature>
<keyword evidence="5" id="KW-0418">Kinase</keyword>
<evidence type="ECO:0000256" key="3">
    <source>
        <dbReference type="ARBA" id="ARBA00022553"/>
    </source>
</evidence>
<dbReference type="InterPro" id="IPR001789">
    <property type="entry name" value="Sig_transdc_resp-reg_receiver"/>
</dbReference>
<feature type="compositionally biased region" description="Basic and acidic residues" evidence="7">
    <location>
        <begin position="12"/>
        <end position="26"/>
    </location>
</feature>
<dbReference type="InterPro" id="IPR011006">
    <property type="entry name" value="CheY-like_superfamily"/>
</dbReference>
<evidence type="ECO:0000313" key="10">
    <source>
        <dbReference type="EMBL" id="SMQ47728.1"/>
    </source>
</evidence>
<dbReference type="SMART" id="SM00448">
    <property type="entry name" value="REC"/>
    <property type="match status" value="1"/>
</dbReference>
<feature type="compositionally biased region" description="Basic and acidic residues" evidence="7">
    <location>
        <begin position="232"/>
        <end position="250"/>
    </location>
</feature>
<dbReference type="InterPro" id="IPR004358">
    <property type="entry name" value="Sig_transdc_His_kin-like_C"/>
</dbReference>
<feature type="region of interest" description="Disordered" evidence="7">
    <location>
        <begin position="1158"/>
        <end position="1192"/>
    </location>
</feature>
<dbReference type="Pfam" id="PF01590">
    <property type="entry name" value="GAF"/>
    <property type="match status" value="1"/>
</dbReference>
<dbReference type="PROSITE" id="PS50109">
    <property type="entry name" value="HIS_KIN"/>
    <property type="match status" value="1"/>
</dbReference>
<feature type="domain" description="Response regulatory" evidence="9">
    <location>
        <begin position="1081"/>
        <end position="1239"/>
    </location>
</feature>
<dbReference type="Pfam" id="PF02518">
    <property type="entry name" value="HATPase_c"/>
    <property type="match status" value="1"/>
</dbReference>
<dbReference type="InterPro" id="IPR003594">
    <property type="entry name" value="HATPase_dom"/>
</dbReference>
<dbReference type="PROSITE" id="PS50110">
    <property type="entry name" value="RESPONSE_REGULATORY"/>
    <property type="match status" value="1"/>
</dbReference>
<dbReference type="EC" id="2.7.13.3" evidence="2"/>
<dbReference type="Pfam" id="PF00512">
    <property type="entry name" value="HisKA"/>
    <property type="match status" value="1"/>
</dbReference>
<dbReference type="InterPro" id="IPR005467">
    <property type="entry name" value="His_kinase_dom"/>
</dbReference>
<dbReference type="PRINTS" id="PR00344">
    <property type="entry name" value="BCTRLSENSOR"/>
</dbReference>
<dbReference type="STRING" id="1276538.A0A1X7RJZ6"/>
<evidence type="ECO:0000256" key="6">
    <source>
        <dbReference type="PROSITE-ProRule" id="PRU00169"/>
    </source>
</evidence>
<dbReference type="SUPFAM" id="SSF47384">
    <property type="entry name" value="Homodimeric domain of signal transducing histidine kinase"/>
    <property type="match status" value="1"/>
</dbReference>
<evidence type="ECO:0000259" key="8">
    <source>
        <dbReference type="PROSITE" id="PS50109"/>
    </source>
</evidence>
<dbReference type="GO" id="GO:0005886">
    <property type="term" value="C:plasma membrane"/>
    <property type="evidence" value="ECO:0007669"/>
    <property type="project" value="TreeGrafter"/>
</dbReference>
<feature type="compositionally biased region" description="Basic and acidic residues" evidence="7">
    <location>
        <begin position="1158"/>
        <end position="1168"/>
    </location>
</feature>
<dbReference type="InterPro" id="IPR003018">
    <property type="entry name" value="GAF"/>
</dbReference>
<feature type="compositionally biased region" description="Polar residues" evidence="7">
    <location>
        <begin position="306"/>
        <end position="328"/>
    </location>
</feature>
<dbReference type="GO" id="GO:0000155">
    <property type="term" value="F:phosphorelay sensor kinase activity"/>
    <property type="evidence" value="ECO:0007669"/>
    <property type="project" value="InterPro"/>
</dbReference>
<feature type="compositionally biased region" description="Polar residues" evidence="7">
    <location>
        <begin position="455"/>
        <end position="473"/>
    </location>
</feature>
<dbReference type="SMART" id="SM00065">
    <property type="entry name" value="GAF"/>
    <property type="match status" value="1"/>
</dbReference>
<dbReference type="Proteomes" id="UP000215127">
    <property type="component" value="Chromosome 2"/>
</dbReference>
<dbReference type="InterPro" id="IPR029016">
    <property type="entry name" value="GAF-like_dom_sf"/>
</dbReference>
<keyword evidence="11" id="KW-1185">Reference proteome</keyword>
<feature type="modified residue" description="4-aspartylphosphate" evidence="6">
    <location>
        <position position="1138"/>
    </location>
</feature>
<feature type="region of interest" description="Disordered" evidence="7">
    <location>
        <begin position="629"/>
        <end position="652"/>
    </location>
</feature>
<dbReference type="Gene3D" id="3.40.50.2300">
    <property type="match status" value="1"/>
</dbReference>
<comment type="catalytic activity">
    <reaction evidence="1">
        <text>ATP + protein L-histidine = ADP + protein N-phospho-L-histidine.</text>
        <dbReference type="EC" id="2.7.13.3"/>
    </reaction>
</comment>
<dbReference type="InterPro" id="IPR036890">
    <property type="entry name" value="HATPase_C_sf"/>
</dbReference>
<feature type="region of interest" description="Disordered" evidence="7">
    <location>
        <begin position="1"/>
        <end position="26"/>
    </location>
</feature>
<dbReference type="PANTHER" id="PTHR43047:SF72">
    <property type="entry name" value="OSMOSENSING HISTIDINE PROTEIN KINASE SLN1"/>
    <property type="match status" value="1"/>
</dbReference>
<feature type="region of interest" description="Disordered" evidence="7">
    <location>
        <begin position="306"/>
        <end position="333"/>
    </location>
</feature>
<sequence length="1245" mass="135743">MSEARSPPSDTARADTSPRHGASRRDREFRRYAEAVVGLRRSAQGQAVSSRDLSLTAFAQLIALRLHAKRGIISLFDKERQYIIAEATRTLSLQQDAVHDVADEIQFGASVLERHDGDFYRRTLRGRFYEVNDLVADEKYASHPLVTNKTYSARSYAGVPIKTPTGYTIGVLSFLDDRKRDAGLTHEEVTFMHDVAKTVMAHLEGCRTIVRHGRGIKMVTGLSRFVEGKAGADEELEGSYRDTNDMRDRQAAQTSSLQASGRTNAMNAASNAERFDDYQRSYDASGRSPHIMKASQGPHARLLEETTSSVQGNSETASQTLSTKSSFDPQDGISKEKRSCFERAAGIINTSMNLAGTLFLDAAVGEFAQFRNTAGESTTSPDSDGSNSGGSAAAVRTRSPNKFDQKPCRQIASAYDFTSTEENHVLHRPIPERFLKSLMRRYPYGKIWTLDANGNTSSDEFSESSAATDQTSVESDRPSTPKPAPKPKRKRAQPDGAVLAQLFPGVRSLALMPMYDSARERFFAGAVVWTYDPVRILTMQDDANYLGAFCDVIMAEVGRLDAQSEARAKTSFISSISHELRSPLHGILGGIEVLQDKDNAAVQEDMLQMIEASGKSLLDIVNHLLEHAHSSSELRSQKPNKAFRSREAGSARPAITRYNTGSQHQPPHDIALLTEEVLDTALWSTPKPTPLSDKDRRRGSMDFGTGSAAAPIKVILEVESNDFNDEAWLFRVNSGAWRRIVQNLTTNSLKYTDDGGYLKLSLSARPPDEDSVAKGKTVVELLVVDSGRGMSKSFLKFGLWQAFSQEDAQSQGTGLGLSLVHGIVKEMGGAIDVQSSKGVGTAIRVTIPLPRAPPVRHLSSENDQPEFEMTTKERLKYCTYTAIGFGDDDGVGDRATQASGILKESIAVAFKSYGMRTTEPGETAQIYIMPEHKAAQLARAEPQNDIETAACRKPAIVLCHSVASSRALANAGGHLTNAVHVAQPLGPRKLLKALTTCLERLSSSALPGLKPLRYDAPAAHEAQGPALTPHRVPSRPLIPSKRKTSDDSNLPMLRHTRWPSSPSMELLPTTPRPGVAASGLRTLLVDDNELNLSLLKTYMRRNGHGYTCARNGVEAVHAYKEAYSASFDSTTPILVLMDLTMPIMGGLEATRQIRAFEREQVHNSDRGSRSTSNAGLSGEDMDSRRSSLKGSHPPSAVVVALTAISGSETKMAAFGSGVDLYLTKPVGFKNLGEILKGLLEDSRRA</sequence>
<dbReference type="CDD" id="cd00082">
    <property type="entry name" value="HisKA"/>
    <property type="match status" value="1"/>
</dbReference>
<dbReference type="SMART" id="SM00387">
    <property type="entry name" value="HATPase_c"/>
    <property type="match status" value="1"/>
</dbReference>
<evidence type="ECO:0000256" key="1">
    <source>
        <dbReference type="ARBA" id="ARBA00000085"/>
    </source>
</evidence>
<dbReference type="InterPro" id="IPR036097">
    <property type="entry name" value="HisK_dim/P_sf"/>
</dbReference>
<evidence type="ECO:0000256" key="4">
    <source>
        <dbReference type="ARBA" id="ARBA00022679"/>
    </source>
</evidence>
<dbReference type="SUPFAM" id="SSF55874">
    <property type="entry name" value="ATPase domain of HSP90 chaperone/DNA topoisomerase II/histidine kinase"/>
    <property type="match status" value="1"/>
</dbReference>
<feature type="region of interest" description="Disordered" evidence="7">
    <location>
        <begin position="374"/>
        <end position="407"/>
    </location>
</feature>
<dbReference type="Pfam" id="PF00072">
    <property type="entry name" value="Response_reg"/>
    <property type="match status" value="1"/>
</dbReference>
<keyword evidence="4" id="KW-0808">Transferase</keyword>
<evidence type="ECO:0000259" key="9">
    <source>
        <dbReference type="PROSITE" id="PS50110"/>
    </source>
</evidence>
<accession>A0A1X7RJZ6</accession>
<dbReference type="Gene3D" id="3.30.565.10">
    <property type="entry name" value="Histidine kinase-like ATPase, C-terminal domain"/>
    <property type="match status" value="1"/>
</dbReference>
<evidence type="ECO:0000256" key="2">
    <source>
        <dbReference type="ARBA" id="ARBA00012438"/>
    </source>
</evidence>
<keyword evidence="3 6" id="KW-0597">Phosphoprotein</keyword>
<name>A0A1X7RJZ6_ZYMT9</name>
<dbReference type="SUPFAM" id="SSF52172">
    <property type="entry name" value="CheY-like"/>
    <property type="match status" value="1"/>
</dbReference>
<reference evidence="10 11" key="1">
    <citation type="submission" date="2016-06" db="EMBL/GenBank/DDBJ databases">
        <authorList>
            <person name="Kjaerup R.B."/>
            <person name="Dalgaard T.S."/>
            <person name="Juul-Madsen H.R."/>
        </authorList>
    </citation>
    <scope>NUCLEOTIDE SEQUENCE [LARGE SCALE GENOMIC DNA]</scope>
</reference>
<dbReference type="Gene3D" id="3.30.450.40">
    <property type="match status" value="1"/>
</dbReference>
<feature type="region of interest" description="Disordered" evidence="7">
    <location>
        <begin position="1020"/>
        <end position="1070"/>
    </location>
</feature>
<feature type="compositionally biased region" description="Polar residues" evidence="7">
    <location>
        <begin position="251"/>
        <end position="270"/>
    </location>
</feature>
<proteinExistence type="predicted"/>
<dbReference type="SUPFAM" id="SSF55781">
    <property type="entry name" value="GAF domain-like"/>
    <property type="match status" value="1"/>
</dbReference>
<dbReference type="InterPro" id="IPR003661">
    <property type="entry name" value="HisK_dim/P_dom"/>
</dbReference>
<evidence type="ECO:0000256" key="7">
    <source>
        <dbReference type="SAM" id="MobiDB-lite"/>
    </source>
</evidence>
<dbReference type="AlphaFoldDB" id="A0A1X7RJZ6"/>
<feature type="compositionally biased region" description="Low complexity" evidence="7">
    <location>
        <begin position="377"/>
        <end position="394"/>
    </location>
</feature>
<dbReference type="PANTHER" id="PTHR43047">
    <property type="entry name" value="TWO-COMPONENT HISTIDINE PROTEIN KINASE"/>
    <property type="match status" value="1"/>
</dbReference>